<dbReference type="PANTHER" id="PTHR14593">
    <property type="entry name" value="WD REPEAT-CONTAINING PROTEIN 11"/>
    <property type="match status" value="1"/>
</dbReference>
<proteinExistence type="predicted"/>
<dbReference type="SUPFAM" id="SSF50978">
    <property type="entry name" value="WD40 repeat-like"/>
    <property type="match status" value="1"/>
</dbReference>
<sequence length="192" mass="21384">MNVEGNSLKEVNIIQNDVSFTEVVCLGNKGNIIMLADMEANIALIDTKKNTTQIYQNKGQQIKSIKFGPSSGNPLVAIIFSESFQIWNSASLTILFDSNRITGSVVIDIDWVSTNLLIIAFGDGTVQIIDILKGQPNVAENNLYHKNTFTPFFITYESYLTFKSLVLFCGRVMDISNADDIASFLSKFYILF</sequence>
<evidence type="ECO:0000313" key="1">
    <source>
        <dbReference type="EMBL" id="NDJ92897.1"/>
    </source>
</evidence>
<organism evidence="1">
    <name type="scientific">Henneguya salminicola</name>
    <name type="common">Myxosporean</name>
    <dbReference type="NCBI Taxonomy" id="69463"/>
    <lineage>
        <taxon>Eukaryota</taxon>
        <taxon>Metazoa</taxon>
        <taxon>Cnidaria</taxon>
        <taxon>Myxozoa</taxon>
        <taxon>Myxosporea</taxon>
        <taxon>Bivalvulida</taxon>
        <taxon>Platysporina</taxon>
        <taxon>Myxobolidae</taxon>
        <taxon>Henneguya</taxon>
    </lineage>
</organism>
<dbReference type="EMBL" id="GHBP01001842">
    <property type="protein sequence ID" value="NDJ92897.1"/>
    <property type="molecule type" value="Transcribed_RNA"/>
</dbReference>
<dbReference type="GO" id="GO:0005737">
    <property type="term" value="C:cytoplasm"/>
    <property type="evidence" value="ECO:0007669"/>
    <property type="project" value="TreeGrafter"/>
</dbReference>
<dbReference type="PANTHER" id="PTHR14593:SF5">
    <property type="entry name" value="WD REPEAT-CONTAINING PROTEIN 11"/>
    <property type="match status" value="1"/>
</dbReference>
<protein>
    <submittedName>
        <fullName evidence="1">WD repeat-containing protein 11 (Trinotate prediction)</fullName>
    </submittedName>
</protein>
<reference evidence="1" key="1">
    <citation type="submission" date="2018-11" db="EMBL/GenBank/DDBJ databases">
        <title>Henneguya salminicola genome and transcriptome.</title>
        <authorList>
            <person name="Yahalomi D."/>
            <person name="Atkinson S.D."/>
            <person name="Neuhof M."/>
            <person name="Chang E.S."/>
            <person name="Philippe H."/>
            <person name="Cartwright P."/>
            <person name="Bartholomew J.L."/>
            <person name="Huchon D."/>
        </authorList>
    </citation>
    <scope>NUCLEOTIDE SEQUENCE</scope>
    <source>
        <strain evidence="1">Hz1</strain>
        <tissue evidence="1">Whole</tissue>
    </source>
</reference>
<dbReference type="InterPro" id="IPR036322">
    <property type="entry name" value="WD40_repeat_dom_sf"/>
</dbReference>
<accession>A0A6G3MFV7</accession>
<dbReference type="InterPro" id="IPR015943">
    <property type="entry name" value="WD40/YVTN_repeat-like_dom_sf"/>
</dbReference>
<dbReference type="AlphaFoldDB" id="A0A6G3MFV7"/>
<name>A0A6G3MFV7_HENSL</name>
<dbReference type="Gene3D" id="2.130.10.10">
    <property type="entry name" value="YVTN repeat-like/Quinoprotein amine dehydrogenase"/>
    <property type="match status" value="1"/>
</dbReference>
<dbReference type="InterPro" id="IPR039694">
    <property type="entry name" value="WDR11"/>
</dbReference>